<keyword evidence="3 6" id="KW-0479">Metal-binding</keyword>
<dbReference type="Proteomes" id="UP000248168">
    <property type="component" value="Unassembled WGS sequence"/>
</dbReference>
<dbReference type="NCBIfam" id="TIGR01256">
    <property type="entry name" value="modA"/>
    <property type="match status" value="1"/>
</dbReference>
<evidence type="ECO:0000256" key="5">
    <source>
        <dbReference type="ARBA" id="ARBA00062515"/>
    </source>
</evidence>
<dbReference type="PIRSF" id="PIRSF004846">
    <property type="entry name" value="ModA"/>
    <property type="match status" value="1"/>
</dbReference>
<gene>
    <name evidence="8" type="primary">modA</name>
    <name evidence="8" type="ORF">NITLEN_10045</name>
</gene>
<comment type="similarity">
    <text evidence="1">Belongs to the bacterial solute-binding protein ModA family.</text>
</comment>
<dbReference type="InParanoid" id="A0A330L122"/>
<dbReference type="OrthoDB" id="9785015at2"/>
<name>A0A330L122_9BACT</name>
<keyword evidence="4 7" id="KW-0732">Signal</keyword>
<dbReference type="GO" id="GO:0046872">
    <property type="term" value="F:metal ion binding"/>
    <property type="evidence" value="ECO:0007669"/>
    <property type="project" value="UniProtKB-KW"/>
</dbReference>
<sequence length="254" mass="27492">MNSQSRLLSCLTGLCAWLLIAPGAQAEQVQVAVAANFVPPFKEIAAEFEKASAHSVQISAGSSGKFYAQIKNGAPFEVFLSADDERPKLLEDEGLGVKGSRFTYAIGRLVLWGQDPALVTGADTLRTGTFKHLAIANPKTAPYGTAAMQAMMKLGVWESLQPKIVMGENQGQTSGFLESGNAELGFLALSQVLDERLRGKGSRWEVPEDLHEPIKQDAVLLTKGQNSLAAKALMEFLQSQRARAVIERYGYHVN</sequence>
<dbReference type="RefSeq" id="WP_121987576.1">
    <property type="nucleotide sequence ID" value="NZ_OUNR01000001.1"/>
</dbReference>
<dbReference type="EMBL" id="OUNR01000001">
    <property type="protein sequence ID" value="SPP62959.1"/>
    <property type="molecule type" value="Genomic_DNA"/>
</dbReference>
<dbReference type="GO" id="GO:1901359">
    <property type="term" value="F:tungstate binding"/>
    <property type="evidence" value="ECO:0007669"/>
    <property type="project" value="UniProtKB-ARBA"/>
</dbReference>
<dbReference type="Gene3D" id="3.40.190.10">
    <property type="entry name" value="Periplasmic binding protein-like II"/>
    <property type="match status" value="2"/>
</dbReference>
<feature type="signal peptide" evidence="7">
    <location>
        <begin position="1"/>
        <end position="26"/>
    </location>
</feature>
<dbReference type="AlphaFoldDB" id="A0A330L122"/>
<dbReference type="PANTHER" id="PTHR30632:SF14">
    <property type="entry name" value="TUNGSTATE_MOLYBDATE_CHROMATE-BINDING PROTEIN MODA"/>
    <property type="match status" value="1"/>
</dbReference>
<protein>
    <submittedName>
        <fullName evidence="8">Molybdate-binding periplasmic protein</fullName>
    </submittedName>
</protein>
<feature type="chain" id="PRO_5016257304" evidence="7">
    <location>
        <begin position="27"/>
        <end position="254"/>
    </location>
</feature>
<dbReference type="GO" id="GO:0030973">
    <property type="term" value="F:molybdate ion binding"/>
    <property type="evidence" value="ECO:0007669"/>
    <property type="project" value="InterPro"/>
</dbReference>
<dbReference type="InterPro" id="IPR044084">
    <property type="entry name" value="AvModA-like_subst-bd"/>
</dbReference>
<feature type="binding site" evidence="6">
    <location>
        <position position="63"/>
    </location>
    <ligand>
        <name>molybdate</name>
        <dbReference type="ChEBI" id="CHEBI:36264"/>
    </ligand>
</feature>
<evidence type="ECO:0000313" key="8">
    <source>
        <dbReference type="EMBL" id="SPP62959.1"/>
    </source>
</evidence>
<organism evidence="8 9">
    <name type="scientific">Nitrospira lenta</name>
    <dbReference type="NCBI Taxonomy" id="1436998"/>
    <lineage>
        <taxon>Bacteria</taxon>
        <taxon>Pseudomonadati</taxon>
        <taxon>Nitrospirota</taxon>
        <taxon>Nitrospiria</taxon>
        <taxon>Nitrospirales</taxon>
        <taxon>Nitrospiraceae</taxon>
        <taxon>Nitrospira</taxon>
    </lineage>
</organism>
<keyword evidence="9" id="KW-1185">Reference proteome</keyword>
<dbReference type="InterPro" id="IPR050682">
    <property type="entry name" value="ModA/WtpA"/>
</dbReference>
<evidence type="ECO:0000256" key="1">
    <source>
        <dbReference type="ARBA" id="ARBA00009175"/>
    </source>
</evidence>
<evidence type="ECO:0000256" key="7">
    <source>
        <dbReference type="SAM" id="SignalP"/>
    </source>
</evidence>
<accession>A0A330L122</accession>
<evidence type="ECO:0000256" key="4">
    <source>
        <dbReference type="ARBA" id="ARBA00022729"/>
    </source>
</evidence>
<evidence type="ECO:0000256" key="2">
    <source>
        <dbReference type="ARBA" id="ARBA00022505"/>
    </source>
</evidence>
<dbReference type="GO" id="GO:0015689">
    <property type="term" value="P:molybdate ion transport"/>
    <property type="evidence" value="ECO:0007669"/>
    <property type="project" value="InterPro"/>
</dbReference>
<dbReference type="Pfam" id="PF13531">
    <property type="entry name" value="SBP_bac_11"/>
    <property type="match status" value="1"/>
</dbReference>
<dbReference type="SUPFAM" id="SSF53850">
    <property type="entry name" value="Periplasmic binding protein-like II"/>
    <property type="match status" value="1"/>
</dbReference>
<keyword evidence="2 6" id="KW-0500">Molybdenum</keyword>
<comment type="subunit">
    <text evidence="5">The complex is composed of two ATP-binding proteins (ModC), two transmembrane proteins (ModB) and a solute-binding protein (ModA).</text>
</comment>
<dbReference type="CDD" id="cd13539">
    <property type="entry name" value="PBP2_AvModA"/>
    <property type="match status" value="1"/>
</dbReference>
<dbReference type="InterPro" id="IPR005950">
    <property type="entry name" value="ModA"/>
</dbReference>
<dbReference type="PANTHER" id="PTHR30632">
    <property type="entry name" value="MOLYBDATE-BINDING PERIPLASMIC PROTEIN"/>
    <property type="match status" value="1"/>
</dbReference>
<evidence type="ECO:0000256" key="6">
    <source>
        <dbReference type="PIRSR" id="PIRSR004846-1"/>
    </source>
</evidence>
<reference evidence="9" key="1">
    <citation type="submission" date="2018-04" db="EMBL/GenBank/DDBJ databases">
        <authorList>
            <person name="Lucker S."/>
            <person name="Sakoula D."/>
        </authorList>
    </citation>
    <scope>NUCLEOTIDE SEQUENCE [LARGE SCALE GENOMIC DNA]</scope>
</reference>
<dbReference type="FunFam" id="3.40.190.10:FF:000035">
    <property type="entry name" value="Molybdate ABC transporter substrate-binding protein"/>
    <property type="match status" value="1"/>
</dbReference>
<evidence type="ECO:0000256" key="3">
    <source>
        <dbReference type="ARBA" id="ARBA00022723"/>
    </source>
</evidence>
<evidence type="ECO:0000313" key="9">
    <source>
        <dbReference type="Proteomes" id="UP000248168"/>
    </source>
</evidence>
<proteinExistence type="inferred from homology"/>